<dbReference type="Proteomes" id="UP000321736">
    <property type="component" value="Unassembled WGS sequence"/>
</dbReference>
<dbReference type="EMBL" id="BKAR01000001">
    <property type="protein sequence ID" value="GEP83549.1"/>
    <property type="molecule type" value="Genomic_DNA"/>
</dbReference>
<feature type="signal peptide" evidence="2">
    <location>
        <begin position="1"/>
        <end position="30"/>
    </location>
</feature>
<comment type="caution">
    <text evidence="3">The sequence shown here is derived from an EMBL/GenBank/DDBJ whole genome shotgun (WGS) entry which is preliminary data.</text>
</comment>
<organism evidence="3 4">
    <name type="scientific">Staphylococcus piscifermentans</name>
    <dbReference type="NCBI Taxonomy" id="70258"/>
    <lineage>
        <taxon>Bacteria</taxon>
        <taxon>Bacillati</taxon>
        <taxon>Bacillota</taxon>
        <taxon>Bacilli</taxon>
        <taxon>Bacillales</taxon>
        <taxon>Staphylococcaceae</taxon>
        <taxon>Staphylococcus</taxon>
    </lineage>
</organism>
<reference evidence="3 4" key="1">
    <citation type="submission" date="2019-07" db="EMBL/GenBank/DDBJ databases">
        <title>Whole genome shotgun sequence of Staphylococcus piscifermentans NBRC 109625.</title>
        <authorList>
            <person name="Hosoyama A."/>
            <person name="Uohara A."/>
            <person name="Ohji S."/>
            <person name="Ichikawa N."/>
        </authorList>
    </citation>
    <scope>NUCLEOTIDE SEQUENCE [LARGE SCALE GENOMIC DNA]</scope>
    <source>
        <strain evidence="3 4">NBRC 109625</strain>
    </source>
</reference>
<evidence type="ECO:0000256" key="2">
    <source>
        <dbReference type="SAM" id="SignalP"/>
    </source>
</evidence>
<feature type="compositionally biased region" description="Basic and acidic residues" evidence="1">
    <location>
        <begin position="57"/>
        <end position="69"/>
    </location>
</feature>
<proteinExistence type="predicted"/>
<accession>A0A239U4I1</accession>
<dbReference type="AlphaFoldDB" id="A0A239U4I1"/>
<evidence type="ECO:0000313" key="3">
    <source>
        <dbReference type="EMBL" id="GEP83549.1"/>
    </source>
</evidence>
<protein>
    <submittedName>
        <fullName evidence="3">Uncharacterized protein</fullName>
    </submittedName>
</protein>
<keyword evidence="2" id="KW-0732">Signal</keyword>
<dbReference type="RefSeq" id="WP_095105460.1">
    <property type="nucleotide sequence ID" value="NZ_BKAR01000001.1"/>
</dbReference>
<evidence type="ECO:0000256" key="1">
    <source>
        <dbReference type="SAM" id="MobiDB-lite"/>
    </source>
</evidence>
<gene>
    <name evidence="3" type="ORF">SPI02_01340</name>
</gene>
<sequence>MIKKYQSTFLVYSAVLLTSFVLFSAFIVSANQTANKEQVYEMTDHTISAKAEQKAEQEGYVKSEGEQESKPVIAVAH</sequence>
<feature type="chain" id="PRO_5043736104" evidence="2">
    <location>
        <begin position="31"/>
        <end position="77"/>
    </location>
</feature>
<keyword evidence="4" id="KW-1185">Reference proteome</keyword>
<dbReference type="OrthoDB" id="2404571at2"/>
<name>A0A239U4I1_9STAP</name>
<dbReference type="NCBIfam" id="NF041581">
    <property type="entry name" value="SosA"/>
    <property type="match status" value="1"/>
</dbReference>
<feature type="region of interest" description="Disordered" evidence="1">
    <location>
        <begin position="57"/>
        <end position="77"/>
    </location>
</feature>
<dbReference type="InterPro" id="IPR048170">
    <property type="entry name" value="SosA-like"/>
</dbReference>
<evidence type="ECO:0000313" key="4">
    <source>
        <dbReference type="Proteomes" id="UP000321736"/>
    </source>
</evidence>